<keyword evidence="1" id="KW-0472">Membrane</keyword>
<dbReference type="EMBL" id="MEVI01000002">
    <property type="protein sequence ID" value="OGC55523.1"/>
    <property type="molecule type" value="Genomic_DNA"/>
</dbReference>
<evidence type="ECO:0000256" key="1">
    <source>
        <dbReference type="SAM" id="Phobius"/>
    </source>
</evidence>
<dbReference type="Proteomes" id="UP000176504">
    <property type="component" value="Unassembled WGS sequence"/>
</dbReference>
<name>A0A1F4VFP5_UNCKA</name>
<keyword evidence="1" id="KW-0812">Transmembrane</keyword>
<gene>
    <name evidence="2" type="ORF">A3A78_01030</name>
</gene>
<sequence length="117" mass="13126">MKHVQQNPKRGGVDLNKRFFELSIINGYVVSILWPLFVKLPAQFHWGQQLLIWLGIELSSMLVVFIMAGMLYNLSKRQNIPMLMLPASICLGITAGILAAILTVVLVAILYLIPPPR</sequence>
<feature type="transmembrane region" description="Helical" evidence="1">
    <location>
        <begin position="84"/>
        <end position="113"/>
    </location>
</feature>
<evidence type="ECO:0000313" key="3">
    <source>
        <dbReference type="Proteomes" id="UP000176504"/>
    </source>
</evidence>
<protein>
    <submittedName>
        <fullName evidence="2">Uncharacterized protein</fullName>
    </submittedName>
</protein>
<feature type="transmembrane region" description="Helical" evidence="1">
    <location>
        <begin position="20"/>
        <end position="38"/>
    </location>
</feature>
<accession>A0A1F4VFP5</accession>
<reference evidence="2 3" key="1">
    <citation type="journal article" date="2016" name="Nat. Commun.">
        <title>Thousands of microbial genomes shed light on interconnected biogeochemical processes in an aquifer system.</title>
        <authorList>
            <person name="Anantharaman K."/>
            <person name="Brown C.T."/>
            <person name="Hug L.A."/>
            <person name="Sharon I."/>
            <person name="Castelle C.J."/>
            <person name="Probst A.J."/>
            <person name="Thomas B.C."/>
            <person name="Singh A."/>
            <person name="Wilkins M.J."/>
            <person name="Karaoz U."/>
            <person name="Brodie E.L."/>
            <person name="Williams K.H."/>
            <person name="Hubbard S.S."/>
            <person name="Banfield J.F."/>
        </authorList>
    </citation>
    <scope>NUCLEOTIDE SEQUENCE [LARGE SCALE GENOMIC DNA]</scope>
</reference>
<keyword evidence="1" id="KW-1133">Transmembrane helix</keyword>
<proteinExistence type="predicted"/>
<evidence type="ECO:0000313" key="2">
    <source>
        <dbReference type="EMBL" id="OGC55523.1"/>
    </source>
</evidence>
<dbReference type="AlphaFoldDB" id="A0A1F4VFP5"/>
<comment type="caution">
    <text evidence="2">The sequence shown here is derived from an EMBL/GenBank/DDBJ whole genome shotgun (WGS) entry which is preliminary data.</text>
</comment>
<organism evidence="2 3">
    <name type="scientific">candidate division WWE3 bacterium RIFCSPLOWO2_01_FULL_41_18</name>
    <dbReference type="NCBI Taxonomy" id="1802625"/>
    <lineage>
        <taxon>Bacteria</taxon>
        <taxon>Katanobacteria</taxon>
    </lineage>
</organism>
<feature type="transmembrane region" description="Helical" evidence="1">
    <location>
        <begin position="50"/>
        <end position="72"/>
    </location>
</feature>